<dbReference type="PANTHER" id="PTHR42997">
    <property type="entry name" value="HIT FAMILY HYDROLASE"/>
    <property type="match status" value="1"/>
</dbReference>
<dbReference type="SUPFAM" id="SSF54197">
    <property type="entry name" value="HIT-like"/>
    <property type="match status" value="1"/>
</dbReference>
<dbReference type="GO" id="GO:0000166">
    <property type="term" value="F:nucleotide binding"/>
    <property type="evidence" value="ECO:0007669"/>
    <property type="project" value="UniProtKB-KW"/>
</dbReference>
<evidence type="ECO:0000313" key="6">
    <source>
        <dbReference type="EMBL" id="CAB4800441.1"/>
    </source>
</evidence>
<dbReference type="InterPro" id="IPR052908">
    <property type="entry name" value="AP-4-A_phosphorylase"/>
</dbReference>
<dbReference type="PANTHER" id="PTHR42997:SF1">
    <property type="entry name" value="AP-4-A PHOSPHORYLASE"/>
    <property type="match status" value="1"/>
</dbReference>
<evidence type="ECO:0000259" key="2">
    <source>
        <dbReference type="PROSITE" id="PS51084"/>
    </source>
</evidence>
<dbReference type="EMBL" id="CAESAI010000007">
    <property type="protein sequence ID" value="CAB4334637.1"/>
    <property type="molecule type" value="Genomic_DNA"/>
</dbReference>
<feature type="domain" description="HIT" evidence="2">
    <location>
        <begin position="36"/>
        <end position="145"/>
    </location>
</feature>
<evidence type="ECO:0000313" key="5">
    <source>
        <dbReference type="EMBL" id="CAB4708219.1"/>
    </source>
</evidence>
<evidence type="ECO:0000313" key="4">
    <source>
        <dbReference type="EMBL" id="CAB4342383.1"/>
    </source>
</evidence>
<evidence type="ECO:0000313" key="3">
    <source>
        <dbReference type="EMBL" id="CAB4334637.1"/>
    </source>
</evidence>
<protein>
    <submittedName>
        <fullName evidence="8">Unannotated protein</fullName>
    </submittedName>
</protein>
<keyword evidence="1" id="KW-0547">Nucleotide-binding</keyword>
<dbReference type="EMBL" id="CAFBPK010000011">
    <property type="protein sequence ID" value="CAB5018984.1"/>
    <property type="molecule type" value="Genomic_DNA"/>
</dbReference>
<dbReference type="AlphaFoldDB" id="A0A6J7QXS3"/>
<name>A0A6J7QXS3_9ZZZZ</name>
<dbReference type="PROSITE" id="PS51084">
    <property type="entry name" value="HIT_2"/>
    <property type="match status" value="1"/>
</dbReference>
<dbReference type="EMBL" id="CAESAD010000008">
    <property type="protein sequence ID" value="CAB4342383.1"/>
    <property type="molecule type" value="Genomic_DNA"/>
</dbReference>
<evidence type="ECO:0000256" key="1">
    <source>
        <dbReference type="ARBA" id="ARBA00022741"/>
    </source>
</evidence>
<gene>
    <name evidence="5" type="ORF">UFOPK2648_00730</name>
    <name evidence="6" type="ORF">UFOPK3037_00602</name>
    <name evidence="7" type="ORF">UFOPK3278_01077</name>
    <name evidence="3" type="ORF">UFOPK3406_00489</name>
    <name evidence="4" type="ORF">UFOPK3925_01119</name>
    <name evidence="8" type="ORF">UFOPK4097_00808</name>
</gene>
<dbReference type="InterPro" id="IPR011146">
    <property type="entry name" value="HIT-like"/>
</dbReference>
<organism evidence="8">
    <name type="scientific">freshwater metagenome</name>
    <dbReference type="NCBI Taxonomy" id="449393"/>
    <lineage>
        <taxon>unclassified sequences</taxon>
        <taxon>metagenomes</taxon>
        <taxon>ecological metagenomes</taxon>
    </lineage>
</organism>
<proteinExistence type="predicted"/>
<dbReference type="Gene3D" id="3.30.428.10">
    <property type="entry name" value="HIT-like"/>
    <property type="match status" value="1"/>
</dbReference>
<reference evidence="8" key="1">
    <citation type="submission" date="2020-05" db="EMBL/GenBank/DDBJ databases">
        <authorList>
            <person name="Chiriac C."/>
            <person name="Salcher M."/>
            <person name="Ghai R."/>
            <person name="Kavagutti S V."/>
        </authorList>
    </citation>
    <scope>NUCLEOTIDE SEQUENCE</scope>
</reference>
<dbReference type="GO" id="GO:0003824">
    <property type="term" value="F:catalytic activity"/>
    <property type="evidence" value="ECO:0007669"/>
    <property type="project" value="InterPro"/>
</dbReference>
<evidence type="ECO:0000313" key="7">
    <source>
        <dbReference type="EMBL" id="CAB4849649.1"/>
    </source>
</evidence>
<dbReference type="InterPro" id="IPR036265">
    <property type="entry name" value="HIT-like_sf"/>
</dbReference>
<dbReference type="Pfam" id="PF01230">
    <property type="entry name" value="HIT"/>
    <property type="match status" value="1"/>
</dbReference>
<dbReference type="CDD" id="cd01275">
    <property type="entry name" value="FHIT"/>
    <property type="match status" value="1"/>
</dbReference>
<dbReference type="EMBL" id="CAFBIX010000050">
    <property type="protein sequence ID" value="CAB4849649.1"/>
    <property type="molecule type" value="Genomic_DNA"/>
</dbReference>
<dbReference type="InterPro" id="IPR039383">
    <property type="entry name" value="FHIT"/>
</dbReference>
<accession>A0A6J7QXS3</accession>
<evidence type="ECO:0000313" key="8">
    <source>
        <dbReference type="EMBL" id="CAB5018984.1"/>
    </source>
</evidence>
<sequence>MSTDPRGPHAWDRLWAPHRKQYLADEAGNFDDKTCPFCIAQEVSDEQGLVIVRRTHTFAVMNKYPYNSGHLLICTNRHVALYDQMSPEETQEMAELTAQAMRTLREVAKADGFNIGLNQGNVAGAGVADHIHQHVVPRWAGDINFMPIVGGTKVLPELIEQTRLLLSENWCN</sequence>
<dbReference type="EMBL" id="CAEZYC010000033">
    <property type="protein sequence ID" value="CAB4708219.1"/>
    <property type="molecule type" value="Genomic_DNA"/>
</dbReference>
<dbReference type="EMBL" id="CAFAAO010000006">
    <property type="protein sequence ID" value="CAB4800441.1"/>
    <property type="molecule type" value="Genomic_DNA"/>
</dbReference>